<dbReference type="AlphaFoldDB" id="A0A1Q9E7Y4"/>
<gene>
    <name evidence="6" type="ORF">AK812_SmicGene13525</name>
</gene>
<sequence length="215" mass="23512">MQDTAQVLLDAKADVNLPPTNSAPFRVLEQMARAYSAVSKEPPFLVKFFSNASNGRTPLELAKFDDVGRSFERHGEHPINQLFDVNSLTAELLEERLAYPRISSKQQLVWGHLAARSWLGTAGNKQERAMFVAAFLGLSSWTILVTGYFFLLQAYALYLESILAGTALALALLETLQGAWSGSSFCDGLLEFALVFLSFVAAAGSAALLYSLWPA</sequence>
<dbReference type="Proteomes" id="UP000186817">
    <property type="component" value="Unassembled WGS sequence"/>
</dbReference>
<comment type="subcellular location">
    <subcellularLocation>
        <location evidence="1">Membrane</location>
        <topology evidence="1">Multi-pass membrane protein</topology>
    </subcellularLocation>
</comment>
<protein>
    <submittedName>
        <fullName evidence="6">Uncharacterized protein</fullName>
    </submittedName>
</protein>
<reference evidence="6 7" key="1">
    <citation type="submission" date="2016-02" db="EMBL/GenBank/DDBJ databases">
        <title>Genome analysis of coral dinoflagellate symbionts highlights evolutionary adaptations to a symbiotic lifestyle.</title>
        <authorList>
            <person name="Aranda M."/>
            <person name="Li Y."/>
            <person name="Liew Y.J."/>
            <person name="Baumgarten S."/>
            <person name="Simakov O."/>
            <person name="Wilson M."/>
            <person name="Piel J."/>
            <person name="Ashoor H."/>
            <person name="Bougouffa S."/>
            <person name="Bajic V.B."/>
            <person name="Ryu T."/>
            <person name="Ravasi T."/>
            <person name="Bayer T."/>
            <person name="Micklem G."/>
            <person name="Kim H."/>
            <person name="Bhak J."/>
            <person name="Lajeunesse T.C."/>
            <person name="Voolstra C.R."/>
        </authorList>
    </citation>
    <scope>NUCLEOTIDE SEQUENCE [LARGE SCALE GENOMIC DNA]</scope>
    <source>
        <strain evidence="6 7">CCMP2467</strain>
    </source>
</reference>
<evidence type="ECO:0000313" key="7">
    <source>
        <dbReference type="Proteomes" id="UP000186817"/>
    </source>
</evidence>
<dbReference type="Pfam" id="PF09799">
    <property type="entry name" value="Transmemb_17"/>
    <property type="match status" value="1"/>
</dbReference>
<keyword evidence="2 5" id="KW-0812">Transmembrane</keyword>
<organism evidence="6 7">
    <name type="scientific">Symbiodinium microadriaticum</name>
    <name type="common">Dinoflagellate</name>
    <name type="synonym">Zooxanthella microadriatica</name>
    <dbReference type="NCBI Taxonomy" id="2951"/>
    <lineage>
        <taxon>Eukaryota</taxon>
        <taxon>Sar</taxon>
        <taxon>Alveolata</taxon>
        <taxon>Dinophyceae</taxon>
        <taxon>Suessiales</taxon>
        <taxon>Symbiodiniaceae</taxon>
        <taxon>Symbiodinium</taxon>
    </lineage>
</organism>
<accession>A0A1Q9E7Y4</accession>
<comment type="caution">
    <text evidence="6">The sequence shown here is derived from an EMBL/GenBank/DDBJ whole genome shotgun (WGS) entry which is preliminary data.</text>
</comment>
<proteinExistence type="predicted"/>
<evidence type="ECO:0000256" key="1">
    <source>
        <dbReference type="ARBA" id="ARBA00004141"/>
    </source>
</evidence>
<evidence type="ECO:0000313" key="6">
    <source>
        <dbReference type="EMBL" id="OLQ03526.1"/>
    </source>
</evidence>
<evidence type="ECO:0000256" key="3">
    <source>
        <dbReference type="ARBA" id="ARBA00022989"/>
    </source>
</evidence>
<keyword evidence="4 5" id="KW-0472">Membrane</keyword>
<keyword evidence="7" id="KW-1185">Reference proteome</keyword>
<dbReference type="InterPro" id="IPR019184">
    <property type="entry name" value="Uncharacterised_TM-17"/>
</dbReference>
<dbReference type="GO" id="GO:0016020">
    <property type="term" value="C:membrane"/>
    <property type="evidence" value="ECO:0007669"/>
    <property type="project" value="UniProtKB-SubCell"/>
</dbReference>
<name>A0A1Q9E7Y4_SYMMI</name>
<keyword evidence="3 5" id="KW-1133">Transmembrane helix</keyword>
<evidence type="ECO:0000256" key="5">
    <source>
        <dbReference type="SAM" id="Phobius"/>
    </source>
</evidence>
<feature type="transmembrane region" description="Helical" evidence="5">
    <location>
        <begin position="157"/>
        <end position="176"/>
    </location>
</feature>
<dbReference type="OrthoDB" id="10486563at2759"/>
<evidence type="ECO:0000256" key="4">
    <source>
        <dbReference type="ARBA" id="ARBA00023136"/>
    </source>
</evidence>
<evidence type="ECO:0000256" key="2">
    <source>
        <dbReference type="ARBA" id="ARBA00022692"/>
    </source>
</evidence>
<feature type="transmembrane region" description="Helical" evidence="5">
    <location>
        <begin position="188"/>
        <end position="213"/>
    </location>
</feature>
<dbReference type="EMBL" id="LSRX01000234">
    <property type="protein sequence ID" value="OLQ03526.1"/>
    <property type="molecule type" value="Genomic_DNA"/>
</dbReference>
<feature type="transmembrane region" description="Helical" evidence="5">
    <location>
        <begin position="129"/>
        <end position="151"/>
    </location>
</feature>